<feature type="binding site" description="via phosphate group" evidence="9">
    <location>
        <position position="100"/>
    </location>
    <ligand>
        <name>Mg(2+)</name>
        <dbReference type="ChEBI" id="CHEBI:18420"/>
    </ligand>
</feature>
<keyword evidence="17" id="KW-1185">Reference proteome</keyword>
<dbReference type="GO" id="GO:0004615">
    <property type="term" value="F:phosphomannomutase activity"/>
    <property type="evidence" value="ECO:0007669"/>
    <property type="project" value="TreeGrafter"/>
</dbReference>
<dbReference type="Pfam" id="PF00408">
    <property type="entry name" value="PGM_PMM_IV"/>
    <property type="match status" value="1"/>
</dbReference>
<comment type="PTM">
    <text evidence="9">Activated by phosphorylation.</text>
</comment>
<dbReference type="Pfam" id="PF02880">
    <property type="entry name" value="PGM_PMM_III"/>
    <property type="match status" value="1"/>
</dbReference>
<dbReference type="InterPro" id="IPR016055">
    <property type="entry name" value="A-D-PHexomutase_a/b/a-I/II/III"/>
</dbReference>
<dbReference type="FunFam" id="3.40.120.10:FF:000001">
    <property type="entry name" value="Phosphoglucosamine mutase"/>
    <property type="match status" value="1"/>
</dbReference>
<accession>U6SNR6</accession>
<evidence type="ECO:0000256" key="5">
    <source>
        <dbReference type="ARBA" id="ARBA00023235"/>
    </source>
</evidence>
<proteinExistence type="inferred from homology"/>
<dbReference type="PANTHER" id="PTHR42946:SF1">
    <property type="entry name" value="PHOSPHOGLUCOMUTASE (ALPHA-D-GLUCOSE-1,6-BISPHOSPHATE-DEPENDENT)"/>
    <property type="match status" value="1"/>
</dbReference>
<feature type="domain" description="Alpha-D-phosphohexomutase C-terminal" evidence="12">
    <location>
        <begin position="373"/>
        <end position="439"/>
    </location>
</feature>
<dbReference type="Proteomes" id="UP000017170">
    <property type="component" value="Unassembled WGS sequence"/>
</dbReference>
<dbReference type="PRINTS" id="PR00509">
    <property type="entry name" value="PGMPMM"/>
</dbReference>
<dbReference type="InterPro" id="IPR005843">
    <property type="entry name" value="A-D-PHexomutase_C"/>
</dbReference>
<evidence type="ECO:0000259" key="13">
    <source>
        <dbReference type="Pfam" id="PF02878"/>
    </source>
</evidence>
<dbReference type="Pfam" id="PF02879">
    <property type="entry name" value="PGM_PMM_II"/>
    <property type="match status" value="1"/>
</dbReference>
<dbReference type="HAMAP" id="MF_01554_B">
    <property type="entry name" value="GlmM_B"/>
    <property type="match status" value="1"/>
</dbReference>
<comment type="caution">
    <text evidence="16">The sequence shown here is derived from an EMBL/GenBank/DDBJ whole genome shotgun (WGS) entry which is preliminary data.</text>
</comment>
<dbReference type="GO" id="GO:0008966">
    <property type="term" value="F:phosphoglucosamine mutase activity"/>
    <property type="evidence" value="ECO:0007669"/>
    <property type="project" value="UniProtKB-UniRule"/>
</dbReference>
<dbReference type="AlphaFoldDB" id="U6SNR6"/>
<name>U6SNR6_9BACI</name>
<keyword evidence="5 9" id="KW-0413">Isomerase</keyword>
<dbReference type="GO" id="GO:0006048">
    <property type="term" value="P:UDP-N-acetylglucosamine biosynthetic process"/>
    <property type="evidence" value="ECO:0007669"/>
    <property type="project" value="TreeGrafter"/>
</dbReference>
<dbReference type="PATRIC" id="fig|1188261.3.peg.2531"/>
<evidence type="ECO:0000256" key="11">
    <source>
        <dbReference type="RuleBase" id="RU004327"/>
    </source>
</evidence>
<feature type="binding site" evidence="9">
    <location>
        <position position="244"/>
    </location>
    <ligand>
        <name>Mg(2+)</name>
        <dbReference type="ChEBI" id="CHEBI:18420"/>
    </ligand>
</feature>
<dbReference type="GO" id="GO:0005975">
    <property type="term" value="P:carbohydrate metabolic process"/>
    <property type="evidence" value="ECO:0007669"/>
    <property type="project" value="InterPro"/>
</dbReference>
<evidence type="ECO:0000256" key="7">
    <source>
        <dbReference type="ARBA" id="ARBA00066330"/>
    </source>
</evidence>
<dbReference type="Gene3D" id="3.30.310.50">
    <property type="entry name" value="Alpha-D-phosphohexomutase, C-terminal domain"/>
    <property type="match status" value="1"/>
</dbReference>
<dbReference type="PROSITE" id="PS00710">
    <property type="entry name" value="PGM_PMM"/>
    <property type="match status" value="1"/>
</dbReference>
<dbReference type="InterPro" id="IPR016066">
    <property type="entry name" value="A-D-PHexomutase_CS"/>
</dbReference>
<dbReference type="Gene3D" id="3.40.120.10">
    <property type="entry name" value="Alpha-D-Glucose-1,6-Bisphosphate, subunit A, domain 3"/>
    <property type="match status" value="3"/>
</dbReference>
<dbReference type="CDD" id="cd05802">
    <property type="entry name" value="GlmM"/>
    <property type="match status" value="1"/>
</dbReference>
<dbReference type="NCBIfam" id="NF008139">
    <property type="entry name" value="PRK10887.1"/>
    <property type="match status" value="1"/>
</dbReference>
<keyword evidence="3 9" id="KW-0479">Metal-binding</keyword>
<dbReference type="InterPro" id="IPR036900">
    <property type="entry name" value="A-D-PHexomutase_C_sf"/>
</dbReference>
<dbReference type="Pfam" id="PF02878">
    <property type="entry name" value="PGM_PMM_I"/>
    <property type="match status" value="1"/>
</dbReference>
<comment type="similarity">
    <text evidence="1 9 10">Belongs to the phosphohexose mutase family.</text>
</comment>
<evidence type="ECO:0000256" key="9">
    <source>
        <dbReference type="HAMAP-Rule" id="MF_01554"/>
    </source>
</evidence>
<feature type="domain" description="Alpha-D-phosphohexomutase alpha/beta/alpha" evidence="13">
    <location>
        <begin position="3"/>
        <end position="135"/>
    </location>
</feature>
<evidence type="ECO:0000256" key="6">
    <source>
        <dbReference type="ARBA" id="ARBA00050364"/>
    </source>
</evidence>
<dbReference type="SUPFAM" id="SSF55957">
    <property type="entry name" value="Phosphoglucomutase, C-terminal domain"/>
    <property type="match status" value="1"/>
</dbReference>
<comment type="function">
    <text evidence="9 11">Catalyzes the conversion of glucosamine-6-phosphate to glucosamine-1-phosphate.</text>
</comment>
<evidence type="ECO:0000256" key="1">
    <source>
        <dbReference type="ARBA" id="ARBA00010231"/>
    </source>
</evidence>
<feature type="binding site" evidence="9">
    <location>
        <position position="240"/>
    </location>
    <ligand>
        <name>Mg(2+)</name>
        <dbReference type="ChEBI" id="CHEBI:18420"/>
    </ligand>
</feature>
<dbReference type="SUPFAM" id="SSF53738">
    <property type="entry name" value="Phosphoglucomutase, first 3 domains"/>
    <property type="match status" value="3"/>
</dbReference>
<dbReference type="InterPro" id="IPR005846">
    <property type="entry name" value="A-D-PHexomutase_a/b/a-III"/>
</dbReference>
<protein>
    <recommendedName>
        <fullName evidence="8 9">Phosphoglucosamine mutase</fullName>
        <ecNumber evidence="7 9">5.4.2.10</ecNumber>
    </recommendedName>
</protein>
<dbReference type="EMBL" id="ATAE01000034">
    <property type="protein sequence ID" value="ERN52555.1"/>
    <property type="molecule type" value="Genomic_DNA"/>
</dbReference>
<keyword evidence="4 9" id="KW-0460">Magnesium</keyword>
<evidence type="ECO:0000259" key="14">
    <source>
        <dbReference type="Pfam" id="PF02879"/>
    </source>
</evidence>
<sequence length="449" mass="48337">MGKYFGTDGVRGVANKDLTPELAFKLGRMGGYVLTKQTDKPRVVIGRDTRISGEMLESALVAGLLSIGAEVMRLGVISTPGVAYLTKALSADAGVMISASHNPVPDNGIKFFGPDGFKLLDEQEKEIEDLIDHTEDVLPRPVGDAIGQVNDYFEGGQKYIQFLKQTVQDDFSGIHIALDCANGAASSLAPHLFADLEADISTMGTSPNGININEDCGSTHPEHLAELVVEKGAQVGLAFDGDADRLIAIDENGQIVDGDHIMFICANFMKEQGWLNHGTVVSTVMSNLGFYKGLEEAGIDTKQTGVGDRYVMEEMRKGGYNLGGEQSGHIIFLDHITTGDGMLSALQLVNIMKVTGKKLSELASEMETFPQTLVNVRVTDKHAVTDNEKVRASIEAVEADMAGEGRVLVRPSGTEPLVRVMVEAKTEEKCEQYVTEIAKVVEAEMGLAE</sequence>
<dbReference type="GO" id="GO:0000287">
    <property type="term" value="F:magnesium ion binding"/>
    <property type="evidence" value="ECO:0007669"/>
    <property type="project" value="UniProtKB-UniRule"/>
</dbReference>
<evidence type="ECO:0000313" key="16">
    <source>
        <dbReference type="EMBL" id="ERN52555.1"/>
    </source>
</evidence>
<evidence type="ECO:0000256" key="4">
    <source>
        <dbReference type="ARBA" id="ARBA00022842"/>
    </source>
</evidence>
<feature type="domain" description="Alpha-D-phosphohexomutase alpha/beta/alpha" evidence="14">
    <location>
        <begin position="158"/>
        <end position="253"/>
    </location>
</feature>
<feature type="modified residue" description="Phosphoserine" evidence="9">
    <location>
        <position position="100"/>
    </location>
</feature>
<gene>
    <name evidence="9 16" type="primary">glmM</name>
    <name evidence="16" type="ORF">A33I_00455</name>
</gene>
<evidence type="ECO:0000313" key="17">
    <source>
        <dbReference type="Proteomes" id="UP000017170"/>
    </source>
</evidence>
<dbReference type="PANTHER" id="PTHR42946">
    <property type="entry name" value="PHOSPHOHEXOSE MUTASE"/>
    <property type="match status" value="1"/>
</dbReference>
<evidence type="ECO:0000256" key="10">
    <source>
        <dbReference type="RuleBase" id="RU004326"/>
    </source>
</evidence>
<dbReference type="InterPro" id="IPR005845">
    <property type="entry name" value="A-D-PHexomutase_a/b/a-II"/>
</dbReference>
<reference evidence="16 17" key="1">
    <citation type="journal article" date="2013" name="Genome Announc.">
        <title>Genome Sequence of the Extreme Obligate Alkaliphile Bacillus marmarensis Strain DSM 21297.</title>
        <authorList>
            <person name="Wernick D.G."/>
            <person name="Choi K.Y."/>
            <person name="Tat C.A."/>
            <person name="Lafontaine Rivera J.G."/>
            <person name="Liao J.C."/>
        </authorList>
    </citation>
    <scope>NUCLEOTIDE SEQUENCE [LARGE SCALE GENOMIC DNA]</scope>
    <source>
        <strain evidence="16 17">DSM 21297</strain>
    </source>
</reference>
<dbReference type="InterPro" id="IPR005841">
    <property type="entry name" value="Alpha-D-phosphohexomutase_SF"/>
</dbReference>
<evidence type="ECO:0000259" key="15">
    <source>
        <dbReference type="Pfam" id="PF02880"/>
    </source>
</evidence>
<dbReference type="RefSeq" id="WP_022628706.1">
    <property type="nucleotide sequence ID" value="NZ_ATAE01000034.1"/>
</dbReference>
<evidence type="ECO:0000256" key="3">
    <source>
        <dbReference type="ARBA" id="ARBA00022723"/>
    </source>
</evidence>
<dbReference type="FunFam" id="3.30.310.50:FF:000001">
    <property type="entry name" value="Phosphoglucosamine mutase"/>
    <property type="match status" value="1"/>
</dbReference>
<dbReference type="InterPro" id="IPR006352">
    <property type="entry name" value="GlmM_bact"/>
</dbReference>
<dbReference type="FunFam" id="3.40.120.10:FF:000002">
    <property type="entry name" value="Phosphoglucosamine mutase"/>
    <property type="match status" value="1"/>
</dbReference>
<feature type="active site" description="Phosphoserine intermediate" evidence="9">
    <location>
        <position position="100"/>
    </location>
</feature>
<evidence type="ECO:0000259" key="12">
    <source>
        <dbReference type="Pfam" id="PF00408"/>
    </source>
</evidence>
<feature type="binding site" evidence="9">
    <location>
        <position position="242"/>
    </location>
    <ligand>
        <name>Mg(2+)</name>
        <dbReference type="ChEBI" id="CHEBI:18420"/>
    </ligand>
</feature>
<dbReference type="GO" id="GO:0009252">
    <property type="term" value="P:peptidoglycan biosynthetic process"/>
    <property type="evidence" value="ECO:0007669"/>
    <property type="project" value="TreeGrafter"/>
</dbReference>
<keyword evidence="2 9" id="KW-0597">Phosphoprotein</keyword>
<comment type="cofactor">
    <cofactor evidence="9">
        <name>Mg(2+)</name>
        <dbReference type="ChEBI" id="CHEBI:18420"/>
    </cofactor>
    <text evidence="9">Binds 1 Mg(2+) ion per subunit.</text>
</comment>
<organism evidence="16 17">
    <name type="scientific">Alkalihalophilus marmarensis DSM 21297</name>
    <dbReference type="NCBI Taxonomy" id="1188261"/>
    <lineage>
        <taxon>Bacteria</taxon>
        <taxon>Bacillati</taxon>
        <taxon>Bacillota</taxon>
        <taxon>Bacilli</taxon>
        <taxon>Bacillales</taxon>
        <taxon>Bacillaceae</taxon>
        <taxon>Alkalihalophilus</taxon>
    </lineage>
</organism>
<dbReference type="GO" id="GO:0005829">
    <property type="term" value="C:cytosol"/>
    <property type="evidence" value="ECO:0007669"/>
    <property type="project" value="TreeGrafter"/>
</dbReference>
<evidence type="ECO:0000256" key="8">
    <source>
        <dbReference type="ARBA" id="ARBA00068193"/>
    </source>
</evidence>
<dbReference type="NCBIfam" id="TIGR01455">
    <property type="entry name" value="glmM"/>
    <property type="match status" value="1"/>
</dbReference>
<dbReference type="EC" id="5.4.2.10" evidence="7 9"/>
<comment type="catalytic activity">
    <reaction evidence="6 9 11">
        <text>alpha-D-glucosamine 1-phosphate = D-glucosamine 6-phosphate</text>
        <dbReference type="Rhea" id="RHEA:23424"/>
        <dbReference type="ChEBI" id="CHEBI:58516"/>
        <dbReference type="ChEBI" id="CHEBI:58725"/>
        <dbReference type="EC" id="5.4.2.10"/>
    </reaction>
</comment>
<feature type="domain" description="Alpha-D-phosphohexomutase alpha/beta/alpha" evidence="15">
    <location>
        <begin position="257"/>
        <end position="368"/>
    </location>
</feature>
<evidence type="ECO:0000256" key="2">
    <source>
        <dbReference type="ARBA" id="ARBA00022553"/>
    </source>
</evidence>
<dbReference type="InterPro" id="IPR005844">
    <property type="entry name" value="A-D-PHexomutase_a/b/a-I"/>
</dbReference>
<dbReference type="InterPro" id="IPR050060">
    <property type="entry name" value="Phosphoglucosamine_mutase"/>
</dbReference>